<dbReference type="Pfam" id="PF04182">
    <property type="entry name" value="B-block_TFIIIC"/>
    <property type="match status" value="1"/>
</dbReference>
<protein>
    <recommendedName>
        <fullName evidence="1">B-block binding subunit of TFIIIC domain-containing protein</fullName>
    </recommendedName>
</protein>
<dbReference type="Proteomes" id="UP000244093">
    <property type="component" value="Unassembled WGS sequence"/>
</dbReference>
<evidence type="ECO:0000313" key="3">
    <source>
        <dbReference type="Proteomes" id="UP000244093"/>
    </source>
</evidence>
<dbReference type="EMBL" id="NBVN01000002">
    <property type="protein sequence ID" value="PUA33299.1"/>
    <property type="molecule type" value="Genomic_DNA"/>
</dbReference>
<reference evidence="2 3" key="1">
    <citation type="journal article" date="2018" name="Syst. Appl. Microbiol.">
        <title>A new symbiotic nanoarchaeote (Candidatus Nanoclepta minutus) and its host (Zestosphaera tikiterensis gen. nov., sp. nov.) from a New Zealand hot spring.</title>
        <authorList>
            <person name="St John E."/>
            <person name="Liu Y."/>
            <person name="Podar M."/>
            <person name="Stott M.B."/>
            <person name="Meneghin J."/>
            <person name="Chen Z."/>
            <person name="Lagutin K."/>
            <person name="Mitchell K."/>
            <person name="Reysenbach A.L."/>
        </authorList>
    </citation>
    <scope>NUCLEOTIDE SEQUENCE [LARGE SCALE GENOMIC DNA]</scope>
    <source>
        <strain evidence="2">NZ3</strain>
    </source>
</reference>
<dbReference type="InterPro" id="IPR036390">
    <property type="entry name" value="WH_DNA-bd_sf"/>
</dbReference>
<name>A0A2R7Y7K0_9CREN</name>
<evidence type="ECO:0000313" key="2">
    <source>
        <dbReference type="EMBL" id="PUA33299.1"/>
    </source>
</evidence>
<comment type="caution">
    <text evidence="2">The sequence shown here is derived from an EMBL/GenBank/DDBJ whole genome shotgun (WGS) entry which is preliminary data.</text>
</comment>
<evidence type="ECO:0000259" key="1">
    <source>
        <dbReference type="Pfam" id="PF04182"/>
    </source>
</evidence>
<dbReference type="InterPro" id="IPR007309">
    <property type="entry name" value="TFIIIC_Bblock-bd"/>
</dbReference>
<sequence>MKSELEKRIFEIVKERSKEGGVIQSELWSILGVDNREGSKAVLSLVRKGLIRREQVVYKGRKTYRLIYSPEVREKLSLKVNLNPVMEIPCFTCRELYRCGLGYYNPYKCNLLSRYISLNAESGGS</sequence>
<feature type="domain" description="B-block binding subunit of TFIIIC" evidence="1">
    <location>
        <begin position="16"/>
        <end position="68"/>
    </location>
</feature>
<proteinExistence type="predicted"/>
<organism evidence="2 3">
    <name type="scientific">Zestosphaera tikiterensis</name>
    <dbReference type="NCBI Taxonomy" id="1973259"/>
    <lineage>
        <taxon>Archaea</taxon>
        <taxon>Thermoproteota</taxon>
        <taxon>Thermoprotei</taxon>
        <taxon>Desulfurococcales</taxon>
        <taxon>Desulfurococcaceae</taxon>
        <taxon>Zestosphaera</taxon>
    </lineage>
</organism>
<dbReference type="InterPro" id="IPR036388">
    <property type="entry name" value="WH-like_DNA-bd_sf"/>
</dbReference>
<dbReference type="SUPFAM" id="SSF46785">
    <property type="entry name" value="Winged helix' DNA-binding domain"/>
    <property type="match status" value="1"/>
</dbReference>
<accession>A0A2R7Y7K0</accession>
<dbReference type="AlphaFoldDB" id="A0A2R7Y7K0"/>
<gene>
    <name evidence="2" type="ORF">B7O98_02380</name>
</gene>
<dbReference type="Gene3D" id="1.10.10.10">
    <property type="entry name" value="Winged helix-like DNA-binding domain superfamily/Winged helix DNA-binding domain"/>
    <property type="match status" value="1"/>
</dbReference>